<name>A0A0R2CRE9_9LACO</name>
<dbReference type="SUPFAM" id="SSF101386">
    <property type="entry name" value="all-alpha NTP pyrophosphatases"/>
    <property type="match status" value="1"/>
</dbReference>
<proteinExistence type="predicted"/>
<dbReference type="STRING" id="1423802.FC56_GL000630"/>
<dbReference type="InterPro" id="IPR014871">
    <property type="entry name" value="dUTPase/dCTP_pyrophosphatase"/>
</dbReference>
<evidence type="ECO:0000313" key="2">
    <source>
        <dbReference type="Proteomes" id="UP000051256"/>
    </source>
</evidence>
<comment type="caution">
    <text evidence="1">The sequence shown here is derived from an EMBL/GenBank/DDBJ whole genome shotgun (WGS) entry which is preliminary data.</text>
</comment>
<gene>
    <name evidence="1" type="ORF">FC56_GL000630</name>
</gene>
<dbReference type="Proteomes" id="UP000051256">
    <property type="component" value="Unassembled WGS sequence"/>
</dbReference>
<dbReference type="AlphaFoldDB" id="A0A0R2CRE9"/>
<accession>A0A0R2CRE9</accession>
<dbReference type="PATRIC" id="fig|1423802.4.peg.639"/>
<keyword evidence="2" id="KW-1185">Reference proteome</keyword>
<dbReference type="EMBL" id="AYZR01000008">
    <property type="protein sequence ID" value="KRM93909.1"/>
    <property type="molecule type" value="Genomic_DNA"/>
</dbReference>
<dbReference type="RefSeq" id="WP_054669818.1">
    <property type="nucleotide sequence ID" value="NZ_AYZR01000008.1"/>
</dbReference>
<reference evidence="1 2" key="1">
    <citation type="journal article" date="2015" name="Genome Announc.">
        <title>Expanding the biotechnology potential of lactobacilli through comparative genomics of 213 strains and associated genera.</title>
        <authorList>
            <person name="Sun Z."/>
            <person name="Harris H.M."/>
            <person name="McCann A."/>
            <person name="Guo C."/>
            <person name="Argimon S."/>
            <person name="Zhang W."/>
            <person name="Yang X."/>
            <person name="Jeffery I.B."/>
            <person name="Cooney J.C."/>
            <person name="Kagawa T.F."/>
            <person name="Liu W."/>
            <person name="Song Y."/>
            <person name="Salvetti E."/>
            <person name="Wrobel A."/>
            <person name="Rasinkangas P."/>
            <person name="Parkhill J."/>
            <person name="Rea M.C."/>
            <person name="O'Sullivan O."/>
            <person name="Ritari J."/>
            <person name="Douillard F.P."/>
            <person name="Paul Ross R."/>
            <person name="Yang R."/>
            <person name="Briner A.E."/>
            <person name="Felis G.E."/>
            <person name="de Vos W.M."/>
            <person name="Barrangou R."/>
            <person name="Klaenhammer T.R."/>
            <person name="Caufield P.W."/>
            <person name="Cui Y."/>
            <person name="Zhang H."/>
            <person name="O'Toole P.W."/>
        </authorList>
    </citation>
    <scope>NUCLEOTIDE SEQUENCE [LARGE SCALE GENOMIC DNA]</scope>
    <source>
        <strain evidence="1 2">DSM 24302</strain>
    </source>
</reference>
<evidence type="ECO:0000313" key="1">
    <source>
        <dbReference type="EMBL" id="KRM93909.1"/>
    </source>
</evidence>
<dbReference type="CDD" id="cd11527">
    <property type="entry name" value="NTP-PPase_dUTPase"/>
    <property type="match status" value="1"/>
</dbReference>
<dbReference type="Pfam" id="PF08761">
    <property type="entry name" value="dUTPase_2"/>
    <property type="match status" value="1"/>
</dbReference>
<protein>
    <submittedName>
        <fullName evidence="1">dUTPase</fullName>
    </submittedName>
</protein>
<dbReference type="Gene3D" id="1.10.4010.10">
    <property type="entry name" value="Type II deoxyuridine triphosphatase"/>
    <property type="match status" value="1"/>
</dbReference>
<organism evidence="1 2">
    <name type="scientific">Lentilactobacillus senioris DSM 24302 = JCM 17472</name>
    <dbReference type="NCBI Taxonomy" id="1423802"/>
    <lineage>
        <taxon>Bacteria</taxon>
        <taxon>Bacillati</taxon>
        <taxon>Bacillota</taxon>
        <taxon>Bacilli</taxon>
        <taxon>Lactobacillales</taxon>
        <taxon>Lactobacillaceae</taxon>
        <taxon>Lentilactobacillus</taxon>
    </lineage>
</organism>
<sequence>MDLKQMLMASVNLNRSIEQQKGLSWNPERRLANAYVALDVELAEVANTSEWFKVWKTHRGKHDEGKTPEETLLVEYCDAFDFFLLLASLKKWTAVILDSQDQLTAIAAKKPEQFLDKQYLILKQMLFKSYFNHDQSSFAHAWHLFLKLGLVDFQFSPEQIQAAFQQKNQLNFERQQNNY</sequence>
<dbReference type="InterPro" id="IPR016947">
    <property type="entry name" value="UCP030140"/>
</dbReference>
<dbReference type="PIRSF" id="PIRSF030140">
    <property type="entry name" value="UCP030140"/>
    <property type="match status" value="1"/>
</dbReference>